<feature type="transmembrane region" description="Helical" evidence="5">
    <location>
        <begin position="173"/>
        <end position="195"/>
    </location>
</feature>
<reference evidence="7 8" key="1">
    <citation type="journal article" date="2016" name="Nat. Commun.">
        <title>Thousands of microbial genomes shed light on interconnected biogeochemical processes in an aquifer system.</title>
        <authorList>
            <person name="Anantharaman K."/>
            <person name="Brown C.T."/>
            <person name="Hug L.A."/>
            <person name="Sharon I."/>
            <person name="Castelle C.J."/>
            <person name="Probst A.J."/>
            <person name="Thomas B.C."/>
            <person name="Singh A."/>
            <person name="Wilkins M.J."/>
            <person name="Karaoz U."/>
            <person name="Brodie E.L."/>
            <person name="Williams K.H."/>
            <person name="Hubbard S.S."/>
            <person name="Banfield J.F."/>
        </authorList>
    </citation>
    <scope>NUCLEOTIDE SEQUENCE [LARGE SCALE GENOMIC DNA]</scope>
</reference>
<feature type="transmembrane region" description="Helical" evidence="5">
    <location>
        <begin position="44"/>
        <end position="65"/>
    </location>
</feature>
<evidence type="ECO:0000256" key="2">
    <source>
        <dbReference type="ARBA" id="ARBA00022692"/>
    </source>
</evidence>
<proteinExistence type="predicted"/>
<feature type="transmembrane region" description="Helical" evidence="5">
    <location>
        <begin position="234"/>
        <end position="253"/>
    </location>
</feature>
<feature type="transmembrane region" description="Helical" evidence="5">
    <location>
        <begin position="207"/>
        <end position="228"/>
    </location>
</feature>
<dbReference type="GO" id="GO:0000271">
    <property type="term" value="P:polysaccharide biosynthetic process"/>
    <property type="evidence" value="ECO:0007669"/>
    <property type="project" value="InterPro"/>
</dbReference>
<dbReference type="AlphaFoldDB" id="A0A1F6V1E7"/>
<dbReference type="Pfam" id="PF04138">
    <property type="entry name" value="GtrA_DPMS_TM"/>
    <property type="match status" value="1"/>
</dbReference>
<keyword evidence="4 5" id="KW-0472">Membrane</keyword>
<evidence type="ECO:0000313" key="8">
    <source>
        <dbReference type="Proteomes" id="UP000178985"/>
    </source>
</evidence>
<keyword evidence="3 5" id="KW-1133">Transmembrane helix</keyword>
<comment type="caution">
    <text evidence="7">The sequence shown here is derived from an EMBL/GenBank/DDBJ whole genome shotgun (WGS) entry which is preliminary data.</text>
</comment>
<feature type="transmembrane region" description="Helical" evidence="5">
    <location>
        <begin position="74"/>
        <end position="94"/>
    </location>
</feature>
<feature type="transmembrane region" description="Helical" evidence="5">
    <location>
        <begin position="100"/>
        <end position="121"/>
    </location>
</feature>
<evidence type="ECO:0000256" key="4">
    <source>
        <dbReference type="ARBA" id="ARBA00023136"/>
    </source>
</evidence>
<evidence type="ECO:0000256" key="3">
    <source>
        <dbReference type="ARBA" id="ARBA00022989"/>
    </source>
</evidence>
<evidence type="ECO:0000256" key="1">
    <source>
        <dbReference type="ARBA" id="ARBA00004141"/>
    </source>
</evidence>
<dbReference type="EMBL" id="MFTO01000018">
    <property type="protein sequence ID" value="OGI63497.1"/>
    <property type="molecule type" value="Genomic_DNA"/>
</dbReference>
<feature type="transmembrane region" description="Helical" evidence="5">
    <location>
        <begin position="142"/>
        <end position="167"/>
    </location>
</feature>
<evidence type="ECO:0000259" key="6">
    <source>
        <dbReference type="Pfam" id="PF04138"/>
    </source>
</evidence>
<sequence>MNIYEFFNTIADKLYPFGGQIAYDARIIECRINYGYEFYCKDLFYYREISHLLGAILAFGIYLLIKKYVSKRSAVISIICFTFYLLFQELYLHPNFGGQLLFKSLTDLAVFLIPLWFSIFYEIKIKKVISHFVRLHKLFVSFLKSDVASLCGGLIDFSVLTLAVLVLKLPVEISIIAGVSMGGITYFTIANFWAFKDTKRSLGAESWRFLIIWFASLVFNTLGTTLLYSLGLNILISRILTSLLVSLFWNFPLNRFWVFPPK</sequence>
<dbReference type="GO" id="GO:0016020">
    <property type="term" value="C:membrane"/>
    <property type="evidence" value="ECO:0007669"/>
    <property type="project" value="UniProtKB-SubCell"/>
</dbReference>
<name>A0A1F6V1E7_9BACT</name>
<organism evidence="7 8">
    <name type="scientific">Candidatus Nomurabacteria bacterium RIFCSPHIGHO2_01_FULL_40_20</name>
    <dbReference type="NCBI Taxonomy" id="1801738"/>
    <lineage>
        <taxon>Bacteria</taxon>
        <taxon>Candidatus Nomuraibacteriota</taxon>
    </lineage>
</organism>
<dbReference type="InterPro" id="IPR007267">
    <property type="entry name" value="GtrA_DPMS_TM"/>
</dbReference>
<keyword evidence="2 5" id="KW-0812">Transmembrane</keyword>
<gene>
    <name evidence="7" type="ORF">A2733_00390</name>
</gene>
<evidence type="ECO:0000313" key="7">
    <source>
        <dbReference type="EMBL" id="OGI63497.1"/>
    </source>
</evidence>
<comment type="subcellular location">
    <subcellularLocation>
        <location evidence="1">Membrane</location>
        <topology evidence="1">Multi-pass membrane protein</topology>
    </subcellularLocation>
</comment>
<evidence type="ECO:0000256" key="5">
    <source>
        <dbReference type="SAM" id="Phobius"/>
    </source>
</evidence>
<feature type="domain" description="GtrA/DPMS transmembrane" evidence="6">
    <location>
        <begin position="150"/>
        <end position="259"/>
    </location>
</feature>
<protein>
    <recommendedName>
        <fullName evidence="6">GtrA/DPMS transmembrane domain-containing protein</fullName>
    </recommendedName>
</protein>
<dbReference type="Proteomes" id="UP000178985">
    <property type="component" value="Unassembled WGS sequence"/>
</dbReference>
<accession>A0A1F6V1E7</accession>